<evidence type="ECO:0000256" key="2">
    <source>
        <dbReference type="SAM" id="MobiDB-lite"/>
    </source>
</evidence>
<feature type="coiled-coil region" evidence="1">
    <location>
        <begin position="291"/>
        <end position="349"/>
    </location>
</feature>
<reference evidence="3" key="1">
    <citation type="submission" date="2024-03" db="EMBL/GenBank/DDBJ databases">
        <title>Psychrobacter raelis sp. nov. isolated from a dog with peritonitis.</title>
        <authorList>
            <person name="Schiavone A."/>
            <person name="Manzulli V."/>
            <person name="Camarda A."/>
            <person name="Cafiero M.A."/>
            <person name="Vasco I."/>
            <person name="Marino L."/>
            <person name="Pennuzzi G."/>
            <person name="Serrecchia L."/>
            <person name="Galante D."/>
            <person name="Pugliese N."/>
        </authorList>
    </citation>
    <scope>NUCLEOTIDE SEQUENCE</scope>
    <source>
        <strain evidence="3">PraFG1</strain>
    </source>
</reference>
<accession>A0AAT9PGK1</accession>
<name>A0AAT9PGK1_9GAMM</name>
<dbReference type="Proteomes" id="UP000829560">
    <property type="component" value="Chromosome"/>
</dbReference>
<evidence type="ECO:0000313" key="3">
    <source>
        <dbReference type="EMBL" id="UNK06480.2"/>
    </source>
</evidence>
<protein>
    <recommendedName>
        <fullName evidence="5">SWIM-type domain-containing protein</fullName>
    </recommendedName>
</protein>
<sequence length="400" mass="45985">MDNLDTDWFNNNSPQNQDNPVSRQDRLVNNMSLEELRRWRIDTARQASEQGKFASQHNRYLKDTIRDIKGGERLTSQQLQSLVASAKSLAGISASELLEFTLGNTKRNESLMQVLDASVLDAYLANVKKAAKKFAGGITPQDVINNSRPVDIQRANKQIYMAMVYKRQGNTLFFLTNSGPESKVANHKVTVQLLDYPGLLLRTKPPSMTEVRNSILHGKIRFDCDCGRHQFWYRYIATVGKYNYGIDENRYPSTRNPNLTGVACKHVLRVMKHLTSGMMLSQVRDYAKADIAMAENQVKSHRRTSQQVKREAAKQTQALNNWNGRLHWSKVIKQAVKQAEQKVRTEQKRQAKARPYEPTKAELSSYKYAQSQLQQKGIPDRYKQLYQADIQDFEKKWGKR</sequence>
<organism evidence="3 4">
    <name type="scientific">Psychrobacter raelei</name>
    <dbReference type="NCBI Taxonomy" id="2565531"/>
    <lineage>
        <taxon>Bacteria</taxon>
        <taxon>Pseudomonadati</taxon>
        <taxon>Pseudomonadota</taxon>
        <taxon>Gammaproteobacteria</taxon>
        <taxon>Moraxellales</taxon>
        <taxon>Moraxellaceae</taxon>
        <taxon>Psychrobacter</taxon>
    </lineage>
</organism>
<evidence type="ECO:0000313" key="4">
    <source>
        <dbReference type="Proteomes" id="UP000829560"/>
    </source>
</evidence>
<keyword evidence="1" id="KW-0175">Coiled coil</keyword>
<feature type="region of interest" description="Disordered" evidence="2">
    <location>
        <begin position="1"/>
        <end position="23"/>
    </location>
</feature>
<gene>
    <name evidence="3" type="ORF">MN210_08275</name>
</gene>
<dbReference type="KEGG" id="prae:MN210_08275"/>
<evidence type="ECO:0008006" key="5">
    <source>
        <dbReference type="Google" id="ProtNLM"/>
    </source>
</evidence>
<dbReference type="RefSeq" id="WP_338411888.1">
    <property type="nucleotide sequence ID" value="NZ_CP093310.2"/>
</dbReference>
<dbReference type="EMBL" id="CP093310">
    <property type="protein sequence ID" value="UNK06480.2"/>
    <property type="molecule type" value="Genomic_DNA"/>
</dbReference>
<evidence type="ECO:0000256" key="1">
    <source>
        <dbReference type="SAM" id="Coils"/>
    </source>
</evidence>
<keyword evidence="4" id="KW-1185">Reference proteome</keyword>
<proteinExistence type="predicted"/>
<dbReference type="AlphaFoldDB" id="A0AAT9PGK1"/>
<feature type="compositionally biased region" description="Polar residues" evidence="2">
    <location>
        <begin position="8"/>
        <end position="23"/>
    </location>
</feature>